<dbReference type="InterPro" id="IPR012349">
    <property type="entry name" value="Split_barrel_FMN-bd"/>
</dbReference>
<dbReference type="Gene3D" id="2.30.110.10">
    <property type="entry name" value="Electron Transport, Fmn-binding Protein, Chain A"/>
    <property type="match status" value="1"/>
</dbReference>
<evidence type="ECO:0000313" key="3">
    <source>
        <dbReference type="EMBL" id="KAL2623663.1"/>
    </source>
</evidence>
<reference evidence="3 4" key="1">
    <citation type="submission" date="2024-09" db="EMBL/GenBank/DDBJ databases">
        <title>Chromosome-scale assembly of Riccia fluitans.</title>
        <authorList>
            <person name="Paukszto L."/>
            <person name="Sawicki J."/>
            <person name="Karawczyk K."/>
            <person name="Piernik-Szablinska J."/>
            <person name="Szczecinska M."/>
            <person name="Mazdziarz M."/>
        </authorList>
    </citation>
    <scope>NUCLEOTIDE SEQUENCE [LARGE SCALE GENOMIC DNA]</scope>
    <source>
        <strain evidence="3">Rf_01</strain>
        <tissue evidence="3">Aerial parts of the thallus</tissue>
    </source>
</reference>
<dbReference type="PANTHER" id="PTHR13343:SF17">
    <property type="entry name" value="CELLULAR REPRESSOR OF E1A-STIMULATED GENES, ISOFORM A"/>
    <property type="match status" value="1"/>
</dbReference>
<proteinExistence type="predicted"/>
<feature type="signal peptide" evidence="1">
    <location>
        <begin position="1"/>
        <end position="18"/>
    </location>
</feature>
<gene>
    <name evidence="3" type="ORF">R1flu_003868</name>
</gene>
<dbReference type="GO" id="GO:0005737">
    <property type="term" value="C:cytoplasm"/>
    <property type="evidence" value="ECO:0007669"/>
    <property type="project" value="UniProtKB-ARBA"/>
</dbReference>
<evidence type="ECO:0000313" key="4">
    <source>
        <dbReference type="Proteomes" id="UP001605036"/>
    </source>
</evidence>
<feature type="chain" id="PRO_5044840926" description="CREG-like beta-barrel domain-containing protein" evidence="1">
    <location>
        <begin position="19"/>
        <end position="204"/>
    </location>
</feature>
<keyword evidence="1" id="KW-0732">Signal</keyword>
<organism evidence="3 4">
    <name type="scientific">Riccia fluitans</name>
    <dbReference type="NCBI Taxonomy" id="41844"/>
    <lineage>
        <taxon>Eukaryota</taxon>
        <taxon>Viridiplantae</taxon>
        <taxon>Streptophyta</taxon>
        <taxon>Embryophyta</taxon>
        <taxon>Marchantiophyta</taxon>
        <taxon>Marchantiopsida</taxon>
        <taxon>Marchantiidae</taxon>
        <taxon>Marchantiales</taxon>
        <taxon>Ricciaceae</taxon>
        <taxon>Riccia</taxon>
    </lineage>
</organism>
<keyword evidence="4" id="KW-1185">Reference proteome</keyword>
<evidence type="ECO:0000256" key="1">
    <source>
        <dbReference type="SAM" id="SignalP"/>
    </source>
</evidence>
<accession>A0ABD1YA81</accession>
<dbReference type="Proteomes" id="UP001605036">
    <property type="component" value="Unassembled WGS sequence"/>
</dbReference>
<dbReference type="PANTHER" id="PTHR13343">
    <property type="entry name" value="CREG1 PROTEIN"/>
    <property type="match status" value="1"/>
</dbReference>
<dbReference type="Pfam" id="PF13883">
    <property type="entry name" value="CREG_beta-barrel"/>
    <property type="match status" value="1"/>
</dbReference>
<dbReference type="PROSITE" id="PS51257">
    <property type="entry name" value="PROKAR_LIPOPROTEIN"/>
    <property type="match status" value="1"/>
</dbReference>
<dbReference type="SUPFAM" id="SSF50475">
    <property type="entry name" value="FMN-binding split barrel"/>
    <property type="match status" value="1"/>
</dbReference>
<name>A0ABD1YA81_9MARC</name>
<sequence length="204" mass="22798">MKSKQLLVLLLLLVGACAQGAQETGLHRPDPDDAGAMARWLVASSSWGVISTLSLHLGGAPWGNVASFSDGPEGKATGTPYFYLSRMDPTPRDIERDPRCSLCLSEAPIGTCGNRDVENPTCARLTISGKMVELPENEDEGRYALEALYFKHPEMKYWPKYHDWRVYKLQIEDIFLVDYFGGAKKVTVEEYYNTPKLSRFESSI</sequence>
<dbReference type="AlphaFoldDB" id="A0ABD1YA81"/>
<evidence type="ECO:0000259" key="2">
    <source>
        <dbReference type="Pfam" id="PF13883"/>
    </source>
</evidence>
<dbReference type="InterPro" id="IPR055343">
    <property type="entry name" value="CREG_beta-barrel"/>
</dbReference>
<comment type="caution">
    <text evidence="3">The sequence shown here is derived from an EMBL/GenBank/DDBJ whole genome shotgun (WGS) entry which is preliminary data.</text>
</comment>
<dbReference type="EMBL" id="JBHFFA010000006">
    <property type="protein sequence ID" value="KAL2623663.1"/>
    <property type="molecule type" value="Genomic_DNA"/>
</dbReference>
<feature type="domain" description="CREG-like beta-barrel" evidence="2">
    <location>
        <begin position="29"/>
        <end position="193"/>
    </location>
</feature>
<protein>
    <recommendedName>
        <fullName evidence="2">CREG-like beta-barrel domain-containing protein</fullName>
    </recommendedName>
</protein>